<protein>
    <submittedName>
        <fullName evidence="3">Uncharacterized protein</fullName>
    </submittedName>
</protein>
<name>A0AAN8CT11_CHAGU</name>
<reference evidence="3 4" key="1">
    <citation type="journal article" date="2023" name="Mol. Biol. Evol.">
        <title>Genomics of Secondarily Temperate Adaptation in the Only Non-Antarctic Icefish.</title>
        <authorList>
            <person name="Rivera-Colon A.G."/>
            <person name="Rayamajhi N."/>
            <person name="Minhas B.F."/>
            <person name="Madrigal G."/>
            <person name="Bilyk K.T."/>
            <person name="Yoon V."/>
            <person name="Hune M."/>
            <person name="Gregory S."/>
            <person name="Cheng C.H.C."/>
            <person name="Catchen J.M."/>
        </authorList>
    </citation>
    <scope>NUCLEOTIDE SEQUENCE [LARGE SCALE GENOMIC DNA]</scope>
    <source>
        <tissue evidence="3">White muscle</tissue>
    </source>
</reference>
<accession>A0AAN8CT11</accession>
<dbReference type="InterPro" id="IPR019407">
    <property type="entry name" value="CTU2"/>
</dbReference>
<dbReference type="AlphaFoldDB" id="A0AAN8CT11"/>
<dbReference type="GO" id="GO:0000049">
    <property type="term" value="F:tRNA binding"/>
    <property type="evidence" value="ECO:0007669"/>
    <property type="project" value="InterPro"/>
</dbReference>
<keyword evidence="2" id="KW-0819">tRNA processing</keyword>
<sequence>MVLELCVATQSQTSPPPSAPSTGRARSYRAARALPQRGGDRCLLCVCALDTAAENASAFSATLISEQLSQKKSPGESRQAPASQCCSIVGGELCGNGGRGCCSSAKASEPPPLRSLLCYSCQLTIKDMASEEVLPQYILSEAERRLRRSQLREEIRGFLLEGEADEG</sequence>
<keyword evidence="4" id="KW-1185">Reference proteome</keyword>
<dbReference type="Proteomes" id="UP001331515">
    <property type="component" value="Unassembled WGS sequence"/>
</dbReference>
<dbReference type="GO" id="GO:0016783">
    <property type="term" value="F:sulfurtransferase activity"/>
    <property type="evidence" value="ECO:0007669"/>
    <property type="project" value="TreeGrafter"/>
</dbReference>
<evidence type="ECO:0000313" key="4">
    <source>
        <dbReference type="Proteomes" id="UP001331515"/>
    </source>
</evidence>
<evidence type="ECO:0000256" key="1">
    <source>
        <dbReference type="ARBA" id="ARBA00022490"/>
    </source>
</evidence>
<dbReference type="EMBL" id="JAURVH010001529">
    <property type="protein sequence ID" value="KAK5907923.1"/>
    <property type="molecule type" value="Genomic_DNA"/>
</dbReference>
<organism evidence="3 4">
    <name type="scientific">Champsocephalus gunnari</name>
    <name type="common">Mackerel icefish</name>
    <dbReference type="NCBI Taxonomy" id="52237"/>
    <lineage>
        <taxon>Eukaryota</taxon>
        <taxon>Metazoa</taxon>
        <taxon>Chordata</taxon>
        <taxon>Craniata</taxon>
        <taxon>Vertebrata</taxon>
        <taxon>Euteleostomi</taxon>
        <taxon>Actinopterygii</taxon>
        <taxon>Neopterygii</taxon>
        <taxon>Teleostei</taxon>
        <taxon>Neoteleostei</taxon>
        <taxon>Acanthomorphata</taxon>
        <taxon>Eupercaria</taxon>
        <taxon>Perciformes</taxon>
        <taxon>Notothenioidei</taxon>
        <taxon>Channichthyidae</taxon>
        <taxon>Champsocephalus</taxon>
    </lineage>
</organism>
<evidence type="ECO:0000313" key="3">
    <source>
        <dbReference type="EMBL" id="KAK5907923.1"/>
    </source>
</evidence>
<keyword evidence="1" id="KW-0963">Cytoplasm</keyword>
<dbReference type="GO" id="GO:0005829">
    <property type="term" value="C:cytosol"/>
    <property type="evidence" value="ECO:0007669"/>
    <property type="project" value="TreeGrafter"/>
</dbReference>
<proteinExistence type="predicted"/>
<evidence type="ECO:0000256" key="2">
    <source>
        <dbReference type="ARBA" id="ARBA00022694"/>
    </source>
</evidence>
<dbReference type="GO" id="GO:0002143">
    <property type="term" value="P:tRNA wobble position uridine thiolation"/>
    <property type="evidence" value="ECO:0007669"/>
    <property type="project" value="TreeGrafter"/>
</dbReference>
<gene>
    <name evidence="3" type="ORF">CgunFtcFv8_016023</name>
</gene>
<dbReference type="PANTHER" id="PTHR20882">
    <property type="entry name" value="CYTOPLASMIC TRNA 2-THIOLATION PROTEIN 2"/>
    <property type="match status" value="1"/>
</dbReference>
<dbReference type="PANTHER" id="PTHR20882:SF14">
    <property type="entry name" value="CYTOPLASMIC TRNA 2-THIOLATION PROTEIN 2"/>
    <property type="match status" value="1"/>
</dbReference>
<comment type="caution">
    <text evidence="3">The sequence shown here is derived from an EMBL/GenBank/DDBJ whole genome shotgun (WGS) entry which is preliminary data.</text>
</comment>